<reference evidence="4 5" key="1">
    <citation type="journal article" date="2015" name="Int J Genomics">
        <title>Comparative Genomics Revealed Genetic Diversity and Species/Strain-Level Differences in Carbohydrate Metabolism of Three Probiotic Bifidobacterial Species.</title>
        <authorList>
            <person name="Odamaki T."/>
            <person name="Horigome A."/>
            <person name="Sugahara H."/>
            <person name="Hashikura N."/>
            <person name="Minami J."/>
            <person name="Xiao J.Z."/>
            <person name="Abe F."/>
        </authorList>
    </citation>
    <scope>NUCLEOTIDE SEQUENCE [LARGE SCALE GENOMIC DNA]</scope>
    <source>
        <strain evidence="4 5">MCC 1128</strain>
    </source>
</reference>
<evidence type="ECO:0000259" key="3">
    <source>
        <dbReference type="Pfam" id="PF01156"/>
    </source>
</evidence>
<dbReference type="RefSeq" id="WP_025221162.1">
    <property type="nucleotide sequence ID" value="NZ_AVQD01000017.1"/>
</dbReference>
<keyword evidence="2" id="KW-0326">Glycosidase</keyword>
<dbReference type="InterPro" id="IPR036452">
    <property type="entry name" value="Ribo_hydro-like"/>
</dbReference>
<organism evidence="4 5">
    <name type="scientific">Bifidobacterium breve MCC 1128</name>
    <dbReference type="NCBI Taxonomy" id="1365965"/>
    <lineage>
        <taxon>Bacteria</taxon>
        <taxon>Bacillati</taxon>
        <taxon>Actinomycetota</taxon>
        <taxon>Actinomycetes</taxon>
        <taxon>Bifidobacteriales</taxon>
        <taxon>Bifidobacteriaceae</taxon>
        <taxon>Bifidobacterium</taxon>
    </lineage>
</organism>
<dbReference type="GO" id="GO:0008477">
    <property type="term" value="F:purine nucleosidase activity"/>
    <property type="evidence" value="ECO:0007669"/>
    <property type="project" value="TreeGrafter"/>
</dbReference>
<proteinExistence type="predicted"/>
<name>A0A0L7ATF2_BIFBR</name>
<dbReference type="CDD" id="cd02650">
    <property type="entry name" value="nuc_hydro_CaPnhB"/>
    <property type="match status" value="1"/>
</dbReference>
<gene>
    <name evidence="4" type="ORF">BBM1128_10260</name>
</gene>
<dbReference type="SUPFAM" id="SSF53590">
    <property type="entry name" value="Nucleoside hydrolase"/>
    <property type="match status" value="1"/>
</dbReference>
<evidence type="ECO:0000313" key="4">
    <source>
        <dbReference type="EMBL" id="KOA38505.1"/>
    </source>
</evidence>
<dbReference type="Gene3D" id="3.90.245.10">
    <property type="entry name" value="Ribonucleoside hydrolase-like"/>
    <property type="match status" value="1"/>
</dbReference>
<evidence type="ECO:0000256" key="1">
    <source>
        <dbReference type="ARBA" id="ARBA00022801"/>
    </source>
</evidence>
<dbReference type="GO" id="GO:0005829">
    <property type="term" value="C:cytosol"/>
    <property type="evidence" value="ECO:0007669"/>
    <property type="project" value="TreeGrafter"/>
</dbReference>
<keyword evidence="1 4" id="KW-0378">Hydrolase</keyword>
<dbReference type="AlphaFoldDB" id="A0A0L7ATF2"/>
<dbReference type="Pfam" id="PF01156">
    <property type="entry name" value="IU_nuc_hydro"/>
    <property type="match status" value="1"/>
</dbReference>
<dbReference type="PATRIC" id="fig|1365965.3.peg.2071"/>
<dbReference type="PANTHER" id="PTHR12304:SF4">
    <property type="entry name" value="URIDINE NUCLEOSIDASE"/>
    <property type="match status" value="1"/>
</dbReference>
<evidence type="ECO:0000256" key="2">
    <source>
        <dbReference type="ARBA" id="ARBA00023295"/>
    </source>
</evidence>
<evidence type="ECO:0000313" key="5">
    <source>
        <dbReference type="Proteomes" id="UP000037193"/>
    </source>
</evidence>
<feature type="domain" description="Inosine/uridine-preferring nucleoside hydrolase" evidence="3">
    <location>
        <begin position="5"/>
        <end position="339"/>
    </location>
</feature>
<dbReference type="Proteomes" id="UP000037193">
    <property type="component" value="Unassembled WGS sequence"/>
</dbReference>
<comment type="caution">
    <text evidence="4">The sequence shown here is derived from an EMBL/GenBank/DDBJ whole genome shotgun (WGS) entry which is preliminary data.</text>
</comment>
<dbReference type="PANTHER" id="PTHR12304">
    <property type="entry name" value="INOSINE-URIDINE PREFERRING NUCLEOSIDE HYDROLASE"/>
    <property type="match status" value="1"/>
</dbReference>
<sequence>MRKKLILDLDTGIDDALAIAYALGSAGDADLIGITATYGNVAVPLAARNALAVLHAFGRDDIPVYPGIDHPIAPAKLPLMRGTTPDERAEAYRRWQEGGEDGWQTDTPWSPSPGSVAVHHANGIGGAVLPDSPRQPEAPGSAVDFIIAAARECGPDLTIVPTGAMTTMATVFRNAPDLKDSGINVTLMGGSLTLPGNVSPAAEANISQDPEAADYLFKCGARTTMIGLDVTHQTALTREKAHEWAALGTPAGDFLVTMTDYYIDFYVKNQPEIHGCGLHDPLAVAAALDPSLVTTFGFNLQVDLEGPFRGRTIGDRSRVQDPDKHTQVALGVNVPAFLDRFMQRVTAVARG</sequence>
<dbReference type="EMBL" id="AVQD01000017">
    <property type="protein sequence ID" value="KOA38505.1"/>
    <property type="molecule type" value="Genomic_DNA"/>
</dbReference>
<dbReference type="GO" id="GO:0006152">
    <property type="term" value="P:purine nucleoside catabolic process"/>
    <property type="evidence" value="ECO:0007669"/>
    <property type="project" value="TreeGrafter"/>
</dbReference>
<dbReference type="InterPro" id="IPR001910">
    <property type="entry name" value="Inosine/uridine_hydrolase_dom"/>
</dbReference>
<dbReference type="InterPro" id="IPR023186">
    <property type="entry name" value="IUNH"/>
</dbReference>
<accession>A0A0L7ATF2</accession>
<protein>
    <submittedName>
        <fullName evidence="4">Inosine-uridine nucleoside N-ribohydrolase</fullName>
    </submittedName>
</protein>